<dbReference type="AlphaFoldDB" id="A0A239NML2"/>
<sequence length="409" mass="45221">MSDEVPATTSSDASNSQPAAIRGPHAWLNWQAWRVGQPRRVNSRTHTSEVRPLWEEFGLYSDVRISGALRLGPYEILQGFPPEHGVPGARLMLVLRAHDHLLDAMPEARGYEEQEITVYAGGDLGEQIASLLALALARRVRSGGVTRIAFEDDPHGQPMAIHHYAPTLEARRLRQMLPAACDDTRLADAECYLNTFAGVASPDAVAIMRAARQYADALWWADLDPRISWIKLFGALEAAADRWDVGVRPDSIVQLERRHKGMYNRLSKKVPDALPLVAKSISGTLGAEGKLIDFALTYAPPPPATRPEFGLMDWDNLEVALRVLYDHRSRDLHGGIPFPEPLCSPPLTDSNDYAAEAFPGMGATSGGGSWPADRLPMYLHTFAYITGEVLRSWWLGLPTDTKPEQVHTR</sequence>
<dbReference type="Proteomes" id="UP000198318">
    <property type="component" value="Unassembled WGS sequence"/>
</dbReference>
<evidence type="ECO:0000313" key="2">
    <source>
        <dbReference type="Proteomes" id="UP000198318"/>
    </source>
</evidence>
<accession>A0A239NML2</accession>
<name>A0A239NML2_9ACTN</name>
<reference evidence="1 2" key="1">
    <citation type="submission" date="2017-06" db="EMBL/GenBank/DDBJ databases">
        <authorList>
            <person name="Kim H.J."/>
            <person name="Triplett B.A."/>
        </authorList>
    </citation>
    <scope>NUCLEOTIDE SEQUENCE [LARGE SCALE GENOMIC DNA]</scope>
    <source>
        <strain evidence="1 2">DSM 44715</strain>
    </source>
</reference>
<gene>
    <name evidence="1" type="ORF">SAMN05443665_104418</name>
</gene>
<protein>
    <submittedName>
        <fullName evidence="1">Uncharacterized protein</fullName>
    </submittedName>
</protein>
<proteinExistence type="predicted"/>
<dbReference type="EMBL" id="FZOR01000044">
    <property type="protein sequence ID" value="SNT55693.1"/>
    <property type="molecule type" value="Genomic_DNA"/>
</dbReference>
<dbReference type="OrthoDB" id="581179at2"/>
<keyword evidence="2" id="KW-1185">Reference proteome</keyword>
<organism evidence="1 2">
    <name type="scientific">Actinomadura meyerae</name>
    <dbReference type="NCBI Taxonomy" id="240840"/>
    <lineage>
        <taxon>Bacteria</taxon>
        <taxon>Bacillati</taxon>
        <taxon>Actinomycetota</taxon>
        <taxon>Actinomycetes</taxon>
        <taxon>Streptosporangiales</taxon>
        <taxon>Thermomonosporaceae</taxon>
        <taxon>Actinomadura</taxon>
    </lineage>
</organism>
<dbReference type="RefSeq" id="WP_143228202.1">
    <property type="nucleotide sequence ID" value="NZ_FZOR01000044.1"/>
</dbReference>
<evidence type="ECO:0000313" key="1">
    <source>
        <dbReference type="EMBL" id="SNT55693.1"/>
    </source>
</evidence>